<evidence type="ECO:0000313" key="4">
    <source>
        <dbReference type="Proteomes" id="UP000270296"/>
    </source>
</evidence>
<dbReference type="PROSITE" id="PS51079">
    <property type="entry name" value="MBT"/>
    <property type="match status" value="1"/>
</dbReference>
<dbReference type="Gene3D" id="2.30.30.140">
    <property type="match status" value="2"/>
</dbReference>
<gene>
    <name evidence="3" type="ORF">SBAD_LOCUS5159</name>
</gene>
<dbReference type="PANTHER" id="PTHR12247">
    <property type="entry name" value="POLYCOMB GROUP PROTEIN"/>
    <property type="match status" value="1"/>
</dbReference>
<dbReference type="SUPFAM" id="SSF63748">
    <property type="entry name" value="Tudor/PWWP/MBT"/>
    <property type="match status" value="2"/>
</dbReference>
<proteinExistence type="predicted"/>
<dbReference type="GO" id="GO:0042393">
    <property type="term" value="F:histone binding"/>
    <property type="evidence" value="ECO:0007669"/>
    <property type="project" value="TreeGrafter"/>
</dbReference>
<keyword evidence="4" id="KW-1185">Reference proteome</keyword>
<dbReference type="OrthoDB" id="6415006at2759"/>
<feature type="repeat" description="MBT" evidence="2">
    <location>
        <begin position="49"/>
        <end position="159"/>
    </location>
</feature>
<accession>A0A183ING3</accession>
<dbReference type="GO" id="GO:0045892">
    <property type="term" value="P:negative regulation of DNA-templated transcription"/>
    <property type="evidence" value="ECO:0007669"/>
    <property type="project" value="TreeGrafter"/>
</dbReference>
<evidence type="ECO:0000313" key="3">
    <source>
        <dbReference type="EMBL" id="VDP06430.1"/>
    </source>
</evidence>
<dbReference type="Pfam" id="PF02820">
    <property type="entry name" value="MBT"/>
    <property type="match status" value="1"/>
</dbReference>
<reference evidence="3 4" key="2">
    <citation type="submission" date="2018-11" db="EMBL/GenBank/DDBJ databases">
        <authorList>
            <consortium name="Pathogen Informatics"/>
        </authorList>
    </citation>
    <scope>NUCLEOTIDE SEQUENCE [LARGE SCALE GENOMIC DNA]</scope>
</reference>
<dbReference type="Proteomes" id="UP000270296">
    <property type="component" value="Unassembled WGS sequence"/>
</dbReference>
<protein>
    <submittedName>
        <fullName evidence="5">Agenet domain-containing protein</fullName>
    </submittedName>
</protein>
<evidence type="ECO:0000256" key="2">
    <source>
        <dbReference type="PROSITE-ProRule" id="PRU00459"/>
    </source>
</evidence>
<dbReference type="InterPro" id="IPR050548">
    <property type="entry name" value="PcG_chromatin_remod_factors"/>
</dbReference>
<name>A0A183ING3_9BILA</name>
<dbReference type="AlphaFoldDB" id="A0A183ING3"/>
<dbReference type="GO" id="GO:0003682">
    <property type="term" value="F:chromatin binding"/>
    <property type="evidence" value="ECO:0007669"/>
    <property type="project" value="TreeGrafter"/>
</dbReference>
<evidence type="ECO:0000313" key="5">
    <source>
        <dbReference type="WBParaSite" id="SBAD_0000536901-mRNA-1"/>
    </source>
</evidence>
<reference evidence="5" key="1">
    <citation type="submission" date="2016-06" db="UniProtKB">
        <authorList>
            <consortium name="WormBaseParasite"/>
        </authorList>
    </citation>
    <scope>IDENTIFICATION</scope>
</reference>
<sequence length="295" mass="33001">MLTTLEELDIDVHMCMNEMLNSVDLGNQDCCSMISEKSNDGEKIWDSGFNWEEFLVKNGCIAVAPNSFWHVRASLSIADGFNGYAAVLSVNNVTSKVESFWPAEIKKTCGLYVQLQLIGYYFGGGIGSPKTKWYDINDKSNPIATIDYCLRSKLPVEPPRSSLKMADMNSAAIVEECNQILAKFASADKATKDLKSNVNTNTDLPDIILPVDQIKVGQLVDVHDKRDPQKVWPATVMKNVGGRLLLKFIECSETIPPIYEFYLSERISSFGSVFDEDKASFGWRYESPGNLRCLY</sequence>
<dbReference type="WBParaSite" id="SBAD_0000536901-mRNA-1">
    <property type="protein sequence ID" value="SBAD_0000536901-mRNA-1"/>
    <property type="gene ID" value="SBAD_0000536901"/>
</dbReference>
<dbReference type="InterPro" id="IPR004092">
    <property type="entry name" value="Mbt"/>
</dbReference>
<keyword evidence="1" id="KW-0677">Repeat</keyword>
<organism evidence="5">
    <name type="scientific">Soboliphyme baturini</name>
    <dbReference type="NCBI Taxonomy" id="241478"/>
    <lineage>
        <taxon>Eukaryota</taxon>
        <taxon>Metazoa</taxon>
        <taxon>Ecdysozoa</taxon>
        <taxon>Nematoda</taxon>
        <taxon>Enoplea</taxon>
        <taxon>Dorylaimia</taxon>
        <taxon>Dioctophymatida</taxon>
        <taxon>Dioctophymatoidea</taxon>
        <taxon>Soboliphymatidae</taxon>
        <taxon>Soboliphyme</taxon>
    </lineage>
</organism>
<evidence type="ECO:0000256" key="1">
    <source>
        <dbReference type="ARBA" id="ARBA00022737"/>
    </source>
</evidence>
<dbReference type="GO" id="GO:0005634">
    <property type="term" value="C:nucleus"/>
    <property type="evidence" value="ECO:0007669"/>
    <property type="project" value="InterPro"/>
</dbReference>
<dbReference type="EMBL" id="UZAM01008789">
    <property type="protein sequence ID" value="VDP06430.1"/>
    <property type="molecule type" value="Genomic_DNA"/>
</dbReference>